<evidence type="ECO:0000313" key="4">
    <source>
        <dbReference type="Proteomes" id="UP000307087"/>
    </source>
</evidence>
<protein>
    <recommendedName>
        <fullName evidence="2">FlgD/Vpr Ig-like domain-containing protein</fullName>
    </recommendedName>
</protein>
<accession>A0A4S8MZJ8</accession>
<dbReference type="Gene3D" id="2.60.40.4070">
    <property type="match status" value="1"/>
</dbReference>
<dbReference type="EMBL" id="STGW01000021">
    <property type="protein sequence ID" value="THV08910.1"/>
    <property type="molecule type" value="Genomic_DNA"/>
</dbReference>
<feature type="domain" description="FlgD/Vpr Ig-like" evidence="2">
    <location>
        <begin position="154"/>
        <end position="221"/>
    </location>
</feature>
<proteinExistence type="predicted"/>
<reference evidence="3 4" key="1">
    <citation type="journal article" date="2009" name="Int. J. Syst. Evol. Microbiol.">
        <title>Nocardioides caeni sp. nov., isolated from wastewater.</title>
        <authorList>
            <person name="Yoon J.H."/>
            <person name="Kang S.J."/>
            <person name="Park S."/>
            <person name="Kim W."/>
            <person name="Oh T.K."/>
        </authorList>
    </citation>
    <scope>NUCLEOTIDE SEQUENCE [LARGE SCALE GENOMIC DNA]</scope>
    <source>
        <strain evidence="3 4">DSM 23134</strain>
    </source>
</reference>
<dbReference type="AlphaFoldDB" id="A0A4S8MZJ8"/>
<comment type="caution">
    <text evidence="3">The sequence shown here is derived from an EMBL/GenBank/DDBJ whole genome shotgun (WGS) entry which is preliminary data.</text>
</comment>
<dbReference type="Pfam" id="PF13860">
    <property type="entry name" value="FlgD_ig"/>
    <property type="match status" value="1"/>
</dbReference>
<evidence type="ECO:0000313" key="3">
    <source>
        <dbReference type="EMBL" id="THV08910.1"/>
    </source>
</evidence>
<name>A0A4S8MZJ8_9ACTN</name>
<sequence length="354" mass="37723">MISFVRGLAACFLLVLVGSGLVVSPATASGLNPPIIVTPSEGTIVAHDWTGPVTIDFSGSPANSWDVVIRCGVVDETEEFRTVASTTDETTTLSWTLDHRLPQHVPCTLVVAQQVGGAFASASNFGTGFAPLAATGATVTPRTFYPRVVDGYRDTATVRYSLSRPASVVITVLDAAGRTVRTHAPGVLEPGHRSWRWNGRTADGGRAELGRYRMRVTARAAGVTRRATSETVTLATKTVNTTHRLDKAGHSGAAATGGSCYVTRSAYDGTADLDCWGGRFARMRYSFSIPAGARNFRWAVTGATTGADICCDGTIRKTGSRPAARRYVVEVRVSGWRAYEVAGVRLTYAVPRVY</sequence>
<dbReference type="OrthoDB" id="5243810at2"/>
<keyword evidence="4" id="KW-1185">Reference proteome</keyword>
<feature type="signal peptide" evidence="1">
    <location>
        <begin position="1"/>
        <end position="28"/>
    </location>
</feature>
<keyword evidence="1" id="KW-0732">Signal</keyword>
<gene>
    <name evidence="3" type="ORF">E9934_18385</name>
</gene>
<dbReference type="RefSeq" id="WP_136564364.1">
    <property type="nucleotide sequence ID" value="NZ_BAABLS010000007.1"/>
</dbReference>
<feature type="chain" id="PRO_5020881639" description="FlgD/Vpr Ig-like domain-containing protein" evidence="1">
    <location>
        <begin position="29"/>
        <end position="354"/>
    </location>
</feature>
<evidence type="ECO:0000259" key="2">
    <source>
        <dbReference type="Pfam" id="PF13860"/>
    </source>
</evidence>
<dbReference type="Proteomes" id="UP000307087">
    <property type="component" value="Unassembled WGS sequence"/>
</dbReference>
<evidence type="ECO:0000256" key="1">
    <source>
        <dbReference type="SAM" id="SignalP"/>
    </source>
</evidence>
<dbReference type="InterPro" id="IPR025965">
    <property type="entry name" value="FlgD/Vpr_Ig-like"/>
</dbReference>
<organism evidence="3 4">
    <name type="scientific">Nocardioides caeni</name>
    <dbReference type="NCBI Taxonomy" id="574700"/>
    <lineage>
        <taxon>Bacteria</taxon>
        <taxon>Bacillati</taxon>
        <taxon>Actinomycetota</taxon>
        <taxon>Actinomycetes</taxon>
        <taxon>Propionibacteriales</taxon>
        <taxon>Nocardioidaceae</taxon>
        <taxon>Nocardioides</taxon>
    </lineage>
</organism>